<keyword evidence="2" id="KW-0648">Protein biosynthesis</keyword>
<dbReference type="PRINTS" id="PR01037">
    <property type="entry name" value="TCRTETOQM"/>
</dbReference>
<organism evidence="6 7">
    <name type="scientific">Bifidobacterium callimiconis</name>
    <dbReference type="NCBI Taxonomy" id="2306973"/>
    <lineage>
        <taxon>Bacteria</taxon>
        <taxon>Bacillati</taxon>
        <taxon>Actinomycetota</taxon>
        <taxon>Actinomycetes</taxon>
        <taxon>Bifidobacteriales</taxon>
        <taxon>Bifidobacteriaceae</taxon>
        <taxon>Bifidobacterium</taxon>
    </lineage>
</organism>
<reference evidence="6 7" key="1">
    <citation type="submission" date="2018-09" db="EMBL/GenBank/DDBJ databases">
        <title>Characterization of the phylogenetic diversity of five novel species belonging to the genus Bifidobacterium.</title>
        <authorList>
            <person name="Lugli G.A."/>
            <person name="Duranti S."/>
            <person name="Milani C."/>
        </authorList>
    </citation>
    <scope>NUCLEOTIDE SEQUENCE [LARGE SCALE GENOMIC DNA]</scope>
    <source>
        <strain evidence="6 7">2028B</strain>
    </source>
</reference>
<dbReference type="PANTHER" id="PTHR43261">
    <property type="entry name" value="TRANSLATION ELONGATION FACTOR G-RELATED"/>
    <property type="match status" value="1"/>
</dbReference>
<accession>A0A430FFG2</accession>
<dbReference type="GO" id="GO:0005525">
    <property type="term" value="F:GTP binding"/>
    <property type="evidence" value="ECO:0007669"/>
    <property type="project" value="UniProtKB-KW"/>
</dbReference>
<dbReference type="InterPro" id="IPR035647">
    <property type="entry name" value="EFG_III/V"/>
</dbReference>
<dbReference type="EMBL" id="QXGJ01000003">
    <property type="protein sequence ID" value="RSX51576.1"/>
    <property type="molecule type" value="Genomic_DNA"/>
</dbReference>
<dbReference type="InterPro" id="IPR005517">
    <property type="entry name" value="Transl_elong_EFG/EF2_IV"/>
</dbReference>
<protein>
    <submittedName>
        <fullName evidence="6">GTP-binding protein</fullName>
    </submittedName>
</protein>
<dbReference type="Proteomes" id="UP000288607">
    <property type="component" value="Unassembled WGS sequence"/>
</dbReference>
<proteinExistence type="predicted"/>
<dbReference type="InterPro" id="IPR027417">
    <property type="entry name" value="P-loop_NTPase"/>
</dbReference>
<dbReference type="InterPro" id="IPR035650">
    <property type="entry name" value="Tet_C"/>
</dbReference>
<dbReference type="CDD" id="cd03711">
    <property type="entry name" value="Tet_C"/>
    <property type="match status" value="1"/>
</dbReference>
<dbReference type="SUPFAM" id="SSF50447">
    <property type="entry name" value="Translation proteins"/>
    <property type="match status" value="1"/>
</dbReference>
<dbReference type="Pfam" id="PF03764">
    <property type="entry name" value="EFG_IV"/>
    <property type="match status" value="1"/>
</dbReference>
<dbReference type="InterPro" id="IPR005225">
    <property type="entry name" value="Small_GTP-bd"/>
</dbReference>
<dbReference type="RefSeq" id="WP_126029744.1">
    <property type="nucleotide sequence ID" value="NZ_QXGJ01000003.1"/>
</dbReference>
<dbReference type="InterPro" id="IPR000795">
    <property type="entry name" value="T_Tr_GTP-bd_dom"/>
</dbReference>
<dbReference type="Pfam" id="PF00009">
    <property type="entry name" value="GTP_EFTU"/>
    <property type="match status" value="1"/>
</dbReference>
<comment type="caution">
    <text evidence="6">The sequence shown here is derived from an EMBL/GenBank/DDBJ whole genome shotgun (WGS) entry which is preliminary data.</text>
</comment>
<dbReference type="SUPFAM" id="SSF54980">
    <property type="entry name" value="EF-G C-terminal domain-like"/>
    <property type="match status" value="2"/>
</dbReference>
<dbReference type="GO" id="GO:0003924">
    <property type="term" value="F:GTPase activity"/>
    <property type="evidence" value="ECO:0007669"/>
    <property type="project" value="InterPro"/>
</dbReference>
<dbReference type="PROSITE" id="PS51722">
    <property type="entry name" value="G_TR_2"/>
    <property type="match status" value="1"/>
</dbReference>
<evidence type="ECO:0000256" key="2">
    <source>
        <dbReference type="ARBA" id="ARBA00022917"/>
    </source>
</evidence>
<dbReference type="InterPro" id="IPR041095">
    <property type="entry name" value="EFG_II"/>
</dbReference>
<name>A0A430FFG2_9BIFI</name>
<evidence type="ECO:0000256" key="3">
    <source>
        <dbReference type="ARBA" id="ARBA00023134"/>
    </source>
</evidence>
<dbReference type="PANTHER" id="PTHR43261:SF1">
    <property type="entry name" value="RIBOSOME-RELEASING FACTOR 2, MITOCHONDRIAL"/>
    <property type="match status" value="1"/>
</dbReference>
<dbReference type="Gene3D" id="3.40.50.300">
    <property type="entry name" value="P-loop containing nucleotide triphosphate hydrolases"/>
    <property type="match status" value="1"/>
</dbReference>
<dbReference type="GO" id="GO:0006412">
    <property type="term" value="P:translation"/>
    <property type="evidence" value="ECO:0007669"/>
    <property type="project" value="UniProtKB-KW"/>
</dbReference>
<dbReference type="GO" id="GO:0032790">
    <property type="term" value="P:ribosome disassembly"/>
    <property type="evidence" value="ECO:0007669"/>
    <property type="project" value="TreeGrafter"/>
</dbReference>
<dbReference type="Gene3D" id="2.40.30.10">
    <property type="entry name" value="Translation factors"/>
    <property type="match status" value="1"/>
</dbReference>
<gene>
    <name evidence="6" type="ORF">D2E23_0839</name>
</gene>
<dbReference type="InterPro" id="IPR014721">
    <property type="entry name" value="Ribsml_uS5_D2-typ_fold_subgr"/>
</dbReference>
<dbReference type="NCBIfam" id="TIGR00231">
    <property type="entry name" value="small_GTP"/>
    <property type="match status" value="1"/>
</dbReference>
<keyword evidence="1" id="KW-0547">Nucleotide-binding</keyword>
<evidence type="ECO:0000256" key="4">
    <source>
        <dbReference type="ARBA" id="ARBA00023251"/>
    </source>
</evidence>
<dbReference type="InterPro" id="IPR020568">
    <property type="entry name" value="Ribosomal_Su5_D2-typ_SF"/>
</dbReference>
<dbReference type="Gene3D" id="3.30.70.870">
    <property type="entry name" value="Elongation Factor G (Translational Gtpase), domain 3"/>
    <property type="match status" value="1"/>
</dbReference>
<feature type="domain" description="Tr-type G" evidence="5">
    <location>
        <begin position="1"/>
        <end position="249"/>
    </location>
</feature>
<evidence type="ECO:0000313" key="6">
    <source>
        <dbReference type="EMBL" id="RSX51576.1"/>
    </source>
</evidence>
<dbReference type="Pfam" id="PF14492">
    <property type="entry name" value="EFG_III"/>
    <property type="match status" value="1"/>
</dbReference>
<keyword evidence="7" id="KW-1185">Reference proteome</keyword>
<dbReference type="AlphaFoldDB" id="A0A430FFG2"/>
<dbReference type="Pfam" id="PF00679">
    <property type="entry name" value="EFG_C"/>
    <property type="match status" value="1"/>
</dbReference>
<sequence>MKQVVVGILAHVDAGKTTLSEGLLYRSGQIRSFGRVDHGDAFLDTDAMEKQRGITIFSKQAVIDLDDLRITLLDTPGHVDFSAEMERTLRVLDYAILVVSASDGVRGYTETLWRLLARYHVPTFVFVNKMDAVGADGAGILAQMRARFSDACVPFAGLDGGSGDDGNGGGGDMPGDGFPQLPDDVQETMAMQDESAMDEFLEQGALSGDTVRRLIAERRIFPCYFGSALKLQGVDDFLHGLRALVRQPDHGDAFGAHVFKISHDKQGGRLTWLKVTGGVLPVKSVLTNERPDAADGNGDGAVGEAVGNGGAEIWHEKADQVRVYSGAKFTLVDEAPAGSVVAVTGPTHTFPGEGLGMESDAGEPALEPVLTYTVLPGDNDVHKVLAALRELDDEDPLLHVAWQERLQEIHVQLMGAVQLEIIRQIMYDRFSLDIDFGPGGILYKETITAPVEGVGHFEPLRHYAEVHLLLEPADEGSGVSFGSDLSLDVLDRNWQRLVLTHLAEKEHLGVLAGFPITDMRITLINGRAHEKHTEGGDFRQATYRAIRQGLMKAKRDGNCRLLEPWYEFRLEVPQDMLGRAMADVQRMSGEFDPPTNDGEYAVLSGTAPVSEMRDYAMDVNAYTHGQGQISCTFGGYRLCHDAEAVIERVNYDPESDLENTPDSVFCAHGAGYPVKWSDVDAHAHLELRAL</sequence>
<dbReference type="OrthoDB" id="9801472at2"/>
<dbReference type="SUPFAM" id="SSF52540">
    <property type="entry name" value="P-loop containing nucleoside triphosphate hydrolases"/>
    <property type="match status" value="1"/>
</dbReference>
<keyword evidence="4" id="KW-0046">Antibiotic resistance</keyword>
<dbReference type="SMART" id="SM00838">
    <property type="entry name" value="EFG_C"/>
    <property type="match status" value="1"/>
</dbReference>
<dbReference type="GO" id="GO:0046677">
    <property type="term" value="P:response to antibiotic"/>
    <property type="evidence" value="ECO:0007669"/>
    <property type="project" value="UniProtKB-KW"/>
</dbReference>
<dbReference type="SUPFAM" id="SSF54211">
    <property type="entry name" value="Ribosomal protein S5 domain 2-like"/>
    <property type="match status" value="1"/>
</dbReference>
<evidence type="ECO:0000313" key="7">
    <source>
        <dbReference type="Proteomes" id="UP000288607"/>
    </source>
</evidence>
<dbReference type="InterPro" id="IPR000640">
    <property type="entry name" value="EFG_V-like"/>
</dbReference>
<dbReference type="SMART" id="SM00889">
    <property type="entry name" value="EFG_IV"/>
    <property type="match status" value="1"/>
</dbReference>
<keyword evidence="3" id="KW-0342">GTP-binding</keyword>
<evidence type="ECO:0000256" key="1">
    <source>
        <dbReference type="ARBA" id="ARBA00022741"/>
    </source>
</evidence>
<dbReference type="Gene3D" id="3.30.230.10">
    <property type="match status" value="1"/>
</dbReference>
<dbReference type="InterPro" id="IPR009000">
    <property type="entry name" value="Transl_B-barrel_sf"/>
</dbReference>
<evidence type="ECO:0000259" key="5">
    <source>
        <dbReference type="PROSITE" id="PS51722"/>
    </source>
</evidence>
<dbReference type="PRINTS" id="PR00315">
    <property type="entry name" value="ELONGATNFCT"/>
</dbReference>
<dbReference type="Gene3D" id="3.30.70.240">
    <property type="match status" value="1"/>
</dbReference>